<dbReference type="Proteomes" id="UP000794436">
    <property type="component" value="Unassembled WGS sequence"/>
</dbReference>
<evidence type="ECO:0000256" key="3">
    <source>
        <dbReference type="ARBA" id="ARBA00023212"/>
    </source>
</evidence>
<dbReference type="EMBL" id="SPLM01000114">
    <property type="protein sequence ID" value="TMW57747.1"/>
    <property type="molecule type" value="Genomic_DNA"/>
</dbReference>
<keyword evidence="8" id="KW-1185">Reference proteome</keyword>
<gene>
    <name evidence="7" type="ORF">Poli38472_014350</name>
</gene>
<proteinExistence type="inferred from homology"/>
<feature type="coiled-coil region" evidence="5">
    <location>
        <begin position="1131"/>
        <end position="1256"/>
    </location>
</feature>
<evidence type="ECO:0000256" key="2">
    <source>
        <dbReference type="ARBA" id="ARBA00022490"/>
    </source>
</evidence>
<evidence type="ECO:0000256" key="4">
    <source>
        <dbReference type="ARBA" id="ARBA00038123"/>
    </source>
</evidence>
<evidence type="ECO:0000256" key="6">
    <source>
        <dbReference type="SAM" id="MobiDB-lite"/>
    </source>
</evidence>
<feature type="coiled-coil region" evidence="5">
    <location>
        <begin position="104"/>
        <end position="159"/>
    </location>
</feature>
<dbReference type="PANTHER" id="PTHR20544:SF0">
    <property type="entry name" value="NUCLEOPROTEIN TPR_MLP1 DOMAIN-CONTAINING PROTEIN"/>
    <property type="match status" value="1"/>
</dbReference>
<comment type="subcellular location">
    <subcellularLocation>
        <location evidence="1">Cytoplasm</location>
        <location evidence="1">Cytoskeleton</location>
        <location evidence="1">Microtubule organizing center</location>
        <location evidence="1">Centrosome</location>
        <location evidence="1">Centriole</location>
    </subcellularLocation>
</comment>
<feature type="region of interest" description="Disordered" evidence="6">
    <location>
        <begin position="1284"/>
        <end position="1329"/>
    </location>
</feature>
<feature type="region of interest" description="Disordered" evidence="6">
    <location>
        <begin position="174"/>
        <end position="195"/>
    </location>
</feature>
<accession>A0A8K1C849</accession>
<feature type="region of interest" description="Disordered" evidence="6">
    <location>
        <begin position="333"/>
        <end position="368"/>
    </location>
</feature>
<dbReference type="GO" id="GO:0005814">
    <property type="term" value="C:centriole"/>
    <property type="evidence" value="ECO:0007669"/>
    <property type="project" value="UniProtKB-SubCell"/>
</dbReference>
<dbReference type="SUPFAM" id="SSF57997">
    <property type="entry name" value="Tropomyosin"/>
    <property type="match status" value="1"/>
</dbReference>
<evidence type="ECO:0000256" key="5">
    <source>
        <dbReference type="SAM" id="Coils"/>
    </source>
</evidence>
<comment type="caution">
    <text evidence="7">The sequence shown here is derived from an EMBL/GenBank/DDBJ whole genome shotgun (WGS) entry which is preliminary data.</text>
</comment>
<feature type="region of interest" description="Disordered" evidence="6">
    <location>
        <begin position="1390"/>
        <end position="1434"/>
    </location>
</feature>
<feature type="compositionally biased region" description="Basic and acidic residues" evidence="6">
    <location>
        <begin position="343"/>
        <end position="358"/>
    </location>
</feature>
<keyword evidence="5" id="KW-0175">Coiled coil</keyword>
<feature type="compositionally biased region" description="Basic and acidic residues" evidence="6">
    <location>
        <begin position="1307"/>
        <end position="1317"/>
    </location>
</feature>
<sequence length="1434" mass="165403">MANLPSFGQDVTDTVDIRTYGELQTRLRALQYTEPVGVDSVPLVKRLLSDVVRMSEARERVEKELEVAQREAIELSQIILPLRKENAKLTRENNSLHLEIIHQEESISEREQRWELEMDRLKDEFAQLRFVNAQQTQTLMDKEREMEKLHAQLERIMSTDANKTQPSLIEIRGGGLRASSKLPTSPTGASGPARADDAAKDAALIADLQKEVKDLTLQHKQLSDETKLLREKLQNREKEIERLAKLTVDEHGDRRLSASIVDESTELQIEQLTTQVDILNTQVAKYETRLKSANEQIRHNTALEQALRNTEKLNEQLQRDLSRLQARYHMIEEENMRLGSTGRGDEDARQQSSHDRVQAAEGEGSGEISVLQEQVATLAAQKDRLEDALRATHYDKVSFTNALSNANSHNRVLSSDLARSESKAKEMSQGYTKAQQSLADANARLEAQAREIDVLREGLKSAEQTRALESEKNAALHRELRSMDKVLHEREEECRTLNQTLAIQRNELERITHRLESLKKSVESEENDAIGEHDKQGKTKAMYAQEMKWLEEERQELRQSKEDLMRQVVYLEERLHSTRLELQSLEVERDELQRKLQNAAKTESNLQSMLDTKKNDYLTLQRDHLQWKERTQQAEEELQQVKIQLKRSDQVENEKLHFQNESLELKRRVEELRDQNASLQNSWEVADQHVKRLTVQLQELQNEVTDAEHAKNTAEKENLELKKNYDSANIELRNVRQLCNHYQSEFEKLSNELSLHQHSLTTEQSALQTSQTHLSDLKAQIRQLQSELMLKQNALLQAETRLEQERVQHKTVQSHLMFTQDELQQLKEVRRSLEINLKQVREDMRAREKTLTEKTETTENLKLLIEQMEASREQMMFKLKQEQQQNQRQYGESEDLHTRLHTAEQEVHAKQAEITSLKKLTRTLDAEKDQVHDQLDALTEKYHELTQQYEKLQQDHQYEASGVRDLQDRMGQLVTQLNAAEGKNKELEVACRRFESELDSVRHTKAMSDAELKALAQDLENMTIENQALSEECTRLQYTCQKGDHSTSTLKQRVRDAEKERDILNVELEDLQHTYRALIQEYEGLQKAHTQTAQLLEESTVTSEASRRQATSVSNEIDVLRQKNLTLMTEAAAYRDQISFLTEKLRSAEDVLGESDHQQAQLRNELEAQKQVAQEISAQRYDAQAQNAAVAQRIVHLEAKLSNTQFEVKTLQEKLQAEMSQRRNVEDVVVTLRQQIAAKDATIEHLEEQRDVMAQEIRSNHQRLVAADMMDMSELLHTPPNVTANAAHRHSGVSNASRGQSRGRHSLRADSEEEVKTPDSMGAETDDGSSILPIRALQQAQLKCKELEDRLMQQDETIKNLERSRSKFKRFAAKYEREIETRDRMIDELKSSHASSSFVSPPTQLRRSAHSDASSSSSSSSSAHRRREGVDPRR</sequence>
<evidence type="ECO:0000313" key="7">
    <source>
        <dbReference type="EMBL" id="TMW57747.1"/>
    </source>
</evidence>
<evidence type="ECO:0000313" key="8">
    <source>
        <dbReference type="Proteomes" id="UP000794436"/>
    </source>
</evidence>
<keyword evidence="3" id="KW-0206">Cytoskeleton</keyword>
<dbReference type="OrthoDB" id="10254663at2759"/>
<feature type="coiled-coil region" evidence="5">
    <location>
        <begin position="431"/>
        <end position="1088"/>
    </location>
</feature>
<feature type="compositionally biased region" description="Low complexity" evidence="6">
    <location>
        <begin position="1411"/>
        <end position="1422"/>
    </location>
</feature>
<name>A0A8K1C849_PYTOL</name>
<dbReference type="PANTHER" id="PTHR20544">
    <property type="entry name" value="CENTROSOMAL PROTEIN CEP135"/>
    <property type="match status" value="1"/>
</dbReference>
<evidence type="ECO:0000256" key="1">
    <source>
        <dbReference type="ARBA" id="ARBA00004114"/>
    </source>
</evidence>
<evidence type="ECO:0008006" key="9">
    <source>
        <dbReference type="Google" id="ProtNLM"/>
    </source>
</evidence>
<protein>
    <recommendedName>
        <fullName evidence="9">Centrosomal protein of 135 kDa</fullName>
    </recommendedName>
</protein>
<feature type="region of interest" description="Disordered" evidence="6">
    <location>
        <begin position="412"/>
        <end position="431"/>
    </location>
</feature>
<dbReference type="Gene3D" id="1.10.287.1490">
    <property type="match status" value="1"/>
</dbReference>
<comment type="similarity">
    <text evidence="4">Belongs to the CEP135/TSGA10 family.</text>
</comment>
<dbReference type="InterPro" id="IPR051877">
    <property type="entry name" value="Centriole_BasalBody_StrucProt"/>
</dbReference>
<keyword evidence="2" id="KW-0963">Cytoplasm</keyword>
<reference evidence="7" key="1">
    <citation type="submission" date="2019-03" db="EMBL/GenBank/DDBJ databases">
        <title>Long read genome sequence of the mycoparasitic Pythium oligandrum ATCC 38472 isolated from sugarbeet rhizosphere.</title>
        <authorList>
            <person name="Gaulin E."/>
        </authorList>
    </citation>
    <scope>NUCLEOTIDE SEQUENCE</scope>
    <source>
        <strain evidence="7">ATCC 38472_TT</strain>
    </source>
</reference>
<feature type="coiled-coil region" evidence="5">
    <location>
        <begin position="44"/>
        <end position="78"/>
    </location>
</feature>
<organism evidence="7 8">
    <name type="scientific">Pythium oligandrum</name>
    <name type="common">Mycoparasitic fungus</name>
    <dbReference type="NCBI Taxonomy" id="41045"/>
    <lineage>
        <taxon>Eukaryota</taxon>
        <taxon>Sar</taxon>
        <taxon>Stramenopiles</taxon>
        <taxon>Oomycota</taxon>
        <taxon>Peronosporomycetes</taxon>
        <taxon>Pythiales</taxon>
        <taxon>Pythiaceae</taxon>
        <taxon>Pythium</taxon>
    </lineage>
</organism>